<dbReference type="AlphaFoldDB" id="A0A2S7U7I1"/>
<proteinExistence type="predicted"/>
<dbReference type="Proteomes" id="UP000239907">
    <property type="component" value="Unassembled WGS sequence"/>
</dbReference>
<dbReference type="EMBL" id="MQWA01000001">
    <property type="protein sequence ID" value="PQJ30183.1"/>
    <property type="molecule type" value="Genomic_DNA"/>
</dbReference>
<organism evidence="1 2">
    <name type="scientific">Rubritalea profundi</name>
    <dbReference type="NCBI Taxonomy" id="1658618"/>
    <lineage>
        <taxon>Bacteria</taxon>
        <taxon>Pseudomonadati</taxon>
        <taxon>Verrucomicrobiota</taxon>
        <taxon>Verrucomicrobiia</taxon>
        <taxon>Verrucomicrobiales</taxon>
        <taxon>Rubritaleaceae</taxon>
        <taxon>Rubritalea</taxon>
    </lineage>
</organism>
<dbReference type="OrthoDB" id="198472at2"/>
<gene>
    <name evidence="1" type="ORF">BSZ32_18035</name>
</gene>
<sequence>MTAHYQALAETLKKRIEVISDTELRDSNPQQQLRQLQQASESIQAWHSAHRGNIPSQLNHFLQQSSLSKALDYLESEGLI</sequence>
<accession>A0A2S7U7I1</accession>
<name>A0A2S7U7I1_9BACT</name>
<dbReference type="RefSeq" id="WP_105044708.1">
    <property type="nucleotide sequence ID" value="NZ_MQWA01000001.1"/>
</dbReference>
<keyword evidence="2" id="KW-1185">Reference proteome</keyword>
<evidence type="ECO:0000313" key="1">
    <source>
        <dbReference type="EMBL" id="PQJ30183.1"/>
    </source>
</evidence>
<comment type="caution">
    <text evidence="1">The sequence shown here is derived from an EMBL/GenBank/DDBJ whole genome shotgun (WGS) entry which is preliminary data.</text>
</comment>
<reference evidence="1 2" key="1">
    <citation type="submission" date="2016-12" db="EMBL/GenBank/DDBJ databases">
        <title>Study of bacterial adaptation to deep sea.</title>
        <authorList>
            <person name="Song J."/>
            <person name="Yoshizawa S."/>
            <person name="Kogure K."/>
        </authorList>
    </citation>
    <scope>NUCLEOTIDE SEQUENCE [LARGE SCALE GENOMIC DNA]</scope>
    <source>
        <strain evidence="1 2">SAORIC-165</strain>
    </source>
</reference>
<evidence type="ECO:0000313" key="2">
    <source>
        <dbReference type="Proteomes" id="UP000239907"/>
    </source>
</evidence>
<protein>
    <submittedName>
        <fullName evidence="1">Uncharacterized protein</fullName>
    </submittedName>
</protein>